<organism evidence="5 6">
    <name type="scientific">Arctia plantaginis</name>
    <name type="common">Wood tiger moth</name>
    <name type="synonym">Phalaena plantaginis</name>
    <dbReference type="NCBI Taxonomy" id="874455"/>
    <lineage>
        <taxon>Eukaryota</taxon>
        <taxon>Metazoa</taxon>
        <taxon>Ecdysozoa</taxon>
        <taxon>Arthropoda</taxon>
        <taxon>Hexapoda</taxon>
        <taxon>Insecta</taxon>
        <taxon>Pterygota</taxon>
        <taxon>Neoptera</taxon>
        <taxon>Endopterygota</taxon>
        <taxon>Lepidoptera</taxon>
        <taxon>Glossata</taxon>
        <taxon>Ditrysia</taxon>
        <taxon>Noctuoidea</taxon>
        <taxon>Erebidae</taxon>
        <taxon>Arctiinae</taxon>
        <taxon>Arctia</taxon>
    </lineage>
</organism>
<gene>
    <name evidence="5" type="ORF">APLA_LOCUS17581</name>
</gene>
<feature type="compositionally biased region" description="Polar residues" evidence="3">
    <location>
        <begin position="186"/>
        <end position="196"/>
    </location>
</feature>
<dbReference type="GO" id="GO:0005634">
    <property type="term" value="C:nucleus"/>
    <property type="evidence" value="ECO:0007669"/>
    <property type="project" value="UniProtKB-SubCell"/>
</dbReference>
<dbReference type="Pfam" id="PF11976">
    <property type="entry name" value="Rad60-SLD"/>
    <property type="match status" value="1"/>
</dbReference>
<feature type="compositionally biased region" description="Low complexity" evidence="3">
    <location>
        <begin position="142"/>
        <end position="154"/>
    </location>
</feature>
<evidence type="ECO:0000313" key="5">
    <source>
        <dbReference type="EMBL" id="CAB3262120.1"/>
    </source>
</evidence>
<comment type="subcellular location">
    <subcellularLocation>
        <location evidence="1">Nucleus</location>
    </subcellularLocation>
</comment>
<dbReference type="OrthoDB" id="123207at2759"/>
<evidence type="ECO:0000256" key="1">
    <source>
        <dbReference type="ARBA" id="ARBA00004123"/>
    </source>
</evidence>
<reference evidence="5 6" key="1">
    <citation type="submission" date="2020-04" db="EMBL/GenBank/DDBJ databases">
        <authorList>
            <person name="Wallbank WR R."/>
            <person name="Pardo Diaz C."/>
            <person name="Kozak K."/>
            <person name="Martin S."/>
            <person name="Jiggins C."/>
            <person name="Moest M."/>
            <person name="Warren A I."/>
            <person name="Byers J.R.P. K."/>
            <person name="Montejo-Kovacevich G."/>
            <person name="Yen C E."/>
        </authorList>
    </citation>
    <scope>NUCLEOTIDE SEQUENCE [LARGE SCALE GENOMIC DNA]</scope>
</reference>
<dbReference type="InterPro" id="IPR029071">
    <property type="entry name" value="Ubiquitin-like_domsf"/>
</dbReference>
<dbReference type="AlphaFoldDB" id="A0A8S1BS30"/>
<feature type="compositionally biased region" description="Basic residues" evidence="3">
    <location>
        <begin position="81"/>
        <end position="90"/>
    </location>
</feature>
<dbReference type="PANTHER" id="PTHR47187">
    <property type="entry name" value="NFATC2-INTERACTING PROTEIN"/>
    <property type="match status" value="1"/>
</dbReference>
<keyword evidence="2" id="KW-0539">Nucleus</keyword>
<dbReference type="InterPro" id="IPR052324">
    <property type="entry name" value="NFATC2-Int_DNA_Repair"/>
</dbReference>
<proteinExistence type="predicted"/>
<feature type="region of interest" description="Disordered" evidence="3">
    <location>
        <begin position="81"/>
        <end position="196"/>
    </location>
</feature>
<dbReference type="InterPro" id="IPR000626">
    <property type="entry name" value="Ubiquitin-like_dom"/>
</dbReference>
<dbReference type="EMBL" id="CADEBD010001048">
    <property type="protein sequence ID" value="CAB3262120.1"/>
    <property type="molecule type" value="Genomic_DNA"/>
</dbReference>
<accession>A0A8S1BS30</accession>
<dbReference type="Gene3D" id="3.10.20.90">
    <property type="entry name" value="Phosphatidylinositol 3-kinase Catalytic Subunit, Chain A, domain 1"/>
    <property type="match status" value="2"/>
</dbReference>
<evidence type="ECO:0000259" key="4">
    <source>
        <dbReference type="PROSITE" id="PS50053"/>
    </source>
</evidence>
<feature type="domain" description="Ubiquitin-like" evidence="4">
    <location>
        <begin position="327"/>
        <end position="396"/>
    </location>
</feature>
<name>A0A8S1BS30_ARCPL</name>
<dbReference type="PROSITE" id="PS50053">
    <property type="entry name" value="UBIQUITIN_2"/>
    <property type="match status" value="1"/>
</dbReference>
<evidence type="ECO:0000256" key="3">
    <source>
        <dbReference type="SAM" id="MobiDB-lite"/>
    </source>
</evidence>
<dbReference type="SUPFAM" id="SSF54236">
    <property type="entry name" value="Ubiquitin-like"/>
    <property type="match status" value="2"/>
</dbReference>
<protein>
    <recommendedName>
        <fullName evidence="4">Ubiquitin-like domain-containing protein</fullName>
    </recommendedName>
</protein>
<evidence type="ECO:0000313" key="6">
    <source>
        <dbReference type="Proteomes" id="UP000494256"/>
    </source>
</evidence>
<dbReference type="PANTHER" id="PTHR47187:SF1">
    <property type="entry name" value="NFATC2-INTERACTING PROTEIN"/>
    <property type="match status" value="1"/>
</dbReference>
<dbReference type="InterPro" id="IPR022617">
    <property type="entry name" value="Rad60/SUMO-like_dom"/>
</dbReference>
<dbReference type="GO" id="GO:0045944">
    <property type="term" value="P:positive regulation of transcription by RNA polymerase II"/>
    <property type="evidence" value="ECO:0007669"/>
    <property type="project" value="TreeGrafter"/>
</dbReference>
<feature type="compositionally biased region" description="Polar residues" evidence="3">
    <location>
        <begin position="107"/>
        <end position="121"/>
    </location>
</feature>
<sequence>MSSSDSEDCYGNIAQKLQSLKNQYVEEKIPSVDLVDFENSDLKSTAEINTGTIDVEDFNTTLNSTDNEEWTLDAIIAKNTTAKRGRKRKTAVSSETIVPSKTKRKTANSNKQTDSTVVTNEDTADIDDSGPVTGRRGRNSRLRNNSSAVPNTSPRGRRGSSRRSTTNRGRGGGRNRRNNSPRVSAPVTTYPTYSIGNTDDYPDECGNQELFSTNPAKSNEVEIVDDEDPLANDNEEMSVKVYWQSLEVVRFKIRKYQKLKPIFKYFSERENVVLDKLLFMYNDRIVKIDDTPDAIDYSIAKFIDGGIVERNVTGLIKETSEELQDGLRIKFQCQHLKKPFETTIRPDDTFGLAMMKCAEHLETPLNRLKFFFDGDLISSKTTAEELDLEGGECIDVKIGS</sequence>
<comment type="caution">
    <text evidence="5">The sequence shown here is derived from an EMBL/GenBank/DDBJ whole genome shotgun (WGS) entry which is preliminary data.</text>
</comment>
<dbReference type="CDD" id="cd01763">
    <property type="entry name" value="Ubl_SUMO_like"/>
    <property type="match status" value="1"/>
</dbReference>
<dbReference type="Proteomes" id="UP000494256">
    <property type="component" value="Unassembled WGS sequence"/>
</dbReference>
<evidence type="ECO:0000256" key="2">
    <source>
        <dbReference type="ARBA" id="ARBA00023242"/>
    </source>
</evidence>